<dbReference type="GO" id="GO:0000976">
    <property type="term" value="F:transcription cis-regulatory region binding"/>
    <property type="evidence" value="ECO:0007669"/>
    <property type="project" value="TreeGrafter"/>
</dbReference>
<gene>
    <name evidence="6" type="ORF">EV666_103139</name>
</gene>
<feature type="domain" description="HTH tetR-type" evidence="5">
    <location>
        <begin position="10"/>
        <end position="70"/>
    </location>
</feature>
<dbReference type="SUPFAM" id="SSF46689">
    <property type="entry name" value="Homeodomain-like"/>
    <property type="match status" value="1"/>
</dbReference>
<dbReference type="InterPro" id="IPR050109">
    <property type="entry name" value="HTH-type_TetR-like_transc_reg"/>
</dbReference>
<evidence type="ECO:0000259" key="5">
    <source>
        <dbReference type="PROSITE" id="PS50977"/>
    </source>
</evidence>
<dbReference type="RefSeq" id="WP_245514222.1">
    <property type="nucleotide sequence ID" value="NZ_JBHUNN010000002.1"/>
</dbReference>
<evidence type="ECO:0000256" key="3">
    <source>
        <dbReference type="ARBA" id="ARBA00023163"/>
    </source>
</evidence>
<keyword evidence="1" id="KW-0805">Transcription regulation</keyword>
<reference evidence="6 7" key="1">
    <citation type="submission" date="2019-03" db="EMBL/GenBank/DDBJ databases">
        <title>Genomic Encyclopedia of Type Strains, Phase IV (KMG-IV): sequencing the most valuable type-strain genomes for metagenomic binning, comparative biology and taxonomic classification.</title>
        <authorList>
            <person name="Goeker M."/>
        </authorList>
    </citation>
    <scope>NUCLEOTIDE SEQUENCE [LARGE SCALE GENOMIC DNA]</scope>
    <source>
        <strain evidence="6 7">DSM 22958</strain>
    </source>
</reference>
<dbReference type="EMBL" id="SLWL01000003">
    <property type="protein sequence ID" value="TCO14631.1"/>
    <property type="molecule type" value="Genomic_DNA"/>
</dbReference>
<accession>A0A4R2GY62</accession>
<feature type="DNA-binding region" description="H-T-H motif" evidence="4">
    <location>
        <begin position="33"/>
        <end position="52"/>
    </location>
</feature>
<evidence type="ECO:0000313" key="7">
    <source>
        <dbReference type="Proteomes" id="UP000294881"/>
    </source>
</evidence>
<keyword evidence="2 4" id="KW-0238">DNA-binding</keyword>
<dbReference type="PROSITE" id="PS50977">
    <property type="entry name" value="HTH_TETR_2"/>
    <property type="match status" value="1"/>
</dbReference>
<dbReference type="Proteomes" id="UP000294881">
    <property type="component" value="Unassembled WGS sequence"/>
</dbReference>
<dbReference type="Pfam" id="PF00440">
    <property type="entry name" value="TetR_N"/>
    <property type="match status" value="1"/>
</dbReference>
<name>A0A4R2GY62_9HYPH</name>
<dbReference type="Gene3D" id="1.10.357.10">
    <property type="entry name" value="Tetracycline Repressor, domain 2"/>
    <property type="match status" value="1"/>
</dbReference>
<protein>
    <submittedName>
        <fullName evidence="6">TetR family transcriptional regulator</fullName>
    </submittedName>
</protein>
<dbReference type="Pfam" id="PF17935">
    <property type="entry name" value="TetR_C_27"/>
    <property type="match status" value="1"/>
</dbReference>
<dbReference type="AlphaFoldDB" id="A0A4R2GY62"/>
<dbReference type="GO" id="GO:0003700">
    <property type="term" value="F:DNA-binding transcription factor activity"/>
    <property type="evidence" value="ECO:0007669"/>
    <property type="project" value="TreeGrafter"/>
</dbReference>
<evidence type="ECO:0000256" key="2">
    <source>
        <dbReference type="ARBA" id="ARBA00023125"/>
    </source>
</evidence>
<dbReference type="InterPro" id="IPR041478">
    <property type="entry name" value="TetR_C_27"/>
</dbReference>
<dbReference type="InterPro" id="IPR001647">
    <property type="entry name" value="HTH_TetR"/>
</dbReference>
<proteinExistence type="predicted"/>
<dbReference type="InterPro" id="IPR009057">
    <property type="entry name" value="Homeodomain-like_sf"/>
</dbReference>
<dbReference type="PANTHER" id="PTHR30055">
    <property type="entry name" value="HTH-TYPE TRANSCRIPTIONAL REGULATOR RUTR"/>
    <property type="match status" value="1"/>
</dbReference>
<organism evidence="6 7">
    <name type="scientific">Camelimonas lactis</name>
    <dbReference type="NCBI Taxonomy" id="659006"/>
    <lineage>
        <taxon>Bacteria</taxon>
        <taxon>Pseudomonadati</taxon>
        <taxon>Pseudomonadota</taxon>
        <taxon>Alphaproteobacteria</taxon>
        <taxon>Hyphomicrobiales</taxon>
        <taxon>Chelatococcaceae</taxon>
        <taxon>Camelimonas</taxon>
    </lineage>
</organism>
<dbReference type="PANTHER" id="PTHR30055:SF151">
    <property type="entry name" value="TRANSCRIPTIONAL REGULATORY PROTEIN"/>
    <property type="match status" value="1"/>
</dbReference>
<keyword evidence="3" id="KW-0804">Transcription</keyword>
<comment type="caution">
    <text evidence="6">The sequence shown here is derived from an EMBL/GenBank/DDBJ whole genome shotgun (WGS) entry which is preliminary data.</text>
</comment>
<keyword evidence="7" id="KW-1185">Reference proteome</keyword>
<evidence type="ECO:0000256" key="1">
    <source>
        <dbReference type="ARBA" id="ARBA00023015"/>
    </source>
</evidence>
<evidence type="ECO:0000313" key="6">
    <source>
        <dbReference type="EMBL" id="TCO14631.1"/>
    </source>
</evidence>
<evidence type="ECO:0000256" key="4">
    <source>
        <dbReference type="PROSITE-ProRule" id="PRU00335"/>
    </source>
</evidence>
<dbReference type="PRINTS" id="PR00455">
    <property type="entry name" value="HTHTETR"/>
</dbReference>
<sequence length="204" mass="22480">MTAADRRLSGDPKGRLLTIATEHLRRGGAKRVRLVAVAEEAGMTHANVYRYFSSREDLLDAVAAAALRPVEAHLADVAGAPDPADDKLERMIYALARGYRDLLEREPPVFALYASAASGNRPLARRHLGRVRRLFGDVIDEGRIAGIFEVSDRDAALAFLVDALHRFTHPSPVLEDATRVRVLIDNRLQASVRIVLRVMRAGIV</sequence>